<accession>A0A640TEB3</accession>
<gene>
    <name evidence="1" type="ORF">Sliba_12940</name>
</gene>
<dbReference type="AlphaFoldDB" id="A0A640TEB3"/>
<proteinExistence type="predicted"/>
<dbReference type="EMBL" id="BLIP01000001">
    <property type="protein sequence ID" value="GFE20841.1"/>
    <property type="molecule type" value="Genomic_DNA"/>
</dbReference>
<organism evidence="1 2">
    <name type="scientific">Streptomyces nigrescens</name>
    <dbReference type="NCBI Taxonomy" id="1920"/>
    <lineage>
        <taxon>Bacteria</taxon>
        <taxon>Bacillati</taxon>
        <taxon>Actinomycetota</taxon>
        <taxon>Actinomycetes</taxon>
        <taxon>Kitasatosporales</taxon>
        <taxon>Streptomycetaceae</taxon>
        <taxon>Streptomyces</taxon>
    </lineage>
</organism>
<comment type="caution">
    <text evidence="1">The sequence shown here is derived from an EMBL/GenBank/DDBJ whole genome shotgun (WGS) entry which is preliminary data.</text>
</comment>
<reference evidence="1 2" key="1">
    <citation type="submission" date="2019-12" db="EMBL/GenBank/DDBJ databases">
        <title>Whole genome shotgun sequence of Streptomyces libani subsp. libani NBRC 13452.</title>
        <authorList>
            <person name="Ichikawa N."/>
            <person name="Kimura A."/>
            <person name="Kitahashi Y."/>
            <person name="Komaki H."/>
            <person name="Tamura T."/>
        </authorList>
    </citation>
    <scope>NUCLEOTIDE SEQUENCE [LARGE SCALE GENOMIC DNA]</scope>
    <source>
        <strain evidence="1 2">NBRC 13452</strain>
    </source>
</reference>
<evidence type="ECO:0000313" key="2">
    <source>
        <dbReference type="Proteomes" id="UP000429552"/>
    </source>
</evidence>
<name>A0A640TEB3_STRNI</name>
<sequence length="48" mass="5522">MVELGYWGAEDIPSKVLVCVECGRCERYLQLTDKHKKKIRDEAARVQG</sequence>
<dbReference type="Proteomes" id="UP000429552">
    <property type="component" value="Unassembled WGS sequence"/>
</dbReference>
<evidence type="ECO:0000313" key="1">
    <source>
        <dbReference type="EMBL" id="GFE20841.1"/>
    </source>
</evidence>
<protein>
    <submittedName>
        <fullName evidence="1">Uncharacterized protein</fullName>
    </submittedName>
</protein>